<dbReference type="AlphaFoldDB" id="A0A1M6SJ55"/>
<gene>
    <name evidence="2" type="ORF">SAMN05444000_1309</name>
</gene>
<keyword evidence="3" id="KW-1185">Reference proteome</keyword>
<proteinExistence type="predicted"/>
<dbReference type="EMBL" id="FQZQ01000030">
    <property type="protein sequence ID" value="SHK44814.1"/>
    <property type="molecule type" value="Genomic_DNA"/>
</dbReference>
<feature type="transmembrane region" description="Helical" evidence="1">
    <location>
        <begin position="164"/>
        <end position="184"/>
    </location>
</feature>
<feature type="transmembrane region" description="Helical" evidence="1">
    <location>
        <begin position="12"/>
        <end position="33"/>
    </location>
</feature>
<accession>A0A1M6SJ55</accession>
<protein>
    <recommendedName>
        <fullName evidence="4">Ferric oxidoreductase domain-containing protein</fullName>
    </recommendedName>
</protein>
<dbReference type="Proteomes" id="UP000183982">
    <property type="component" value="Unassembled WGS sequence"/>
</dbReference>
<evidence type="ECO:0008006" key="4">
    <source>
        <dbReference type="Google" id="ProtNLM"/>
    </source>
</evidence>
<evidence type="ECO:0000313" key="3">
    <source>
        <dbReference type="Proteomes" id="UP000183982"/>
    </source>
</evidence>
<feature type="transmembrane region" description="Helical" evidence="1">
    <location>
        <begin position="196"/>
        <end position="215"/>
    </location>
</feature>
<name>A0A1M6SJ55_9RHOB</name>
<keyword evidence="1" id="KW-0812">Transmembrane</keyword>
<sequence>MNETTETKKSSTIALVLWTMAFCFGYSILRYHIFGPVPWKDLSFFTLNKSICFTSLVLLIMNFGFGPAKNLGLRIPDSWLNARMAIGIIAFLLVLLHAFMSLLLFSPAVYPQFFEVDSKMTLNAGLSMLGGVIAFIILWGYNLSFKTTLREDMAFIAFITSRKFLLWAMLFTGAHLVFMGYSGWLNPQGWHGGMPPISLVSFALFLAGYVINFLGRE</sequence>
<evidence type="ECO:0000313" key="2">
    <source>
        <dbReference type="EMBL" id="SHK44814.1"/>
    </source>
</evidence>
<feature type="transmembrane region" description="Helical" evidence="1">
    <location>
        <begin position="122"/>
        <end position="143"/>
    </location>
</feature>
<keyword evidence="1" id="KW-0472">Membrane</keyword>
<reference evidence="3" key="1">
    <citation type="submission" date="2016-11" db="EMBL/GenBank/DDBJ databases">
        <authorList>
            <person name="Varghese N."/>
            <person name="Submissions S."/>
        </authorList>
    </citation>
    <scope>NUCLEOTIDE SEQUENCE [LARGE SCALE GENOMIC DNA]</scope>
    <source>
        <strain evidence="3">DSM 100564</strain>
    </source>
</reference>
<feature type="transmembrane region" description="Helical" evidence="1">
    <location>
        <begin position="86"/>
        <end position="110"/>
    </location>
</feature>
<feature type="transmembrane region" description="Helical" evidence="1">
    <location>
        <begin position="45"/>
        <end position="65"/>
    </location>
</feature>
<organism evidence="2 3">
    <name type="scientific">Shimia gijangensis</name>
    <dbReference type="NCBI Taxonomy" id="1470563"/>
    <lineage>
        <taxon>Bacteria</taxon>
        <taxon>Pseudomonadati</taxon>
        <taxon>Pseudomonadota</taxon>
        <taxon>Alphaproteobacteria</taxon>
        <taxon>Rhodobacterales</taxon>
        <taxon>Roseobacteraceae</taxon>
    </lineage>
</organism>
<evidence type="ECO:0000256" key="1">
    <source>
        <dbReference type="SAM" id="Phobius"/>
    </source>
</evidence>
<keyword evidence="1" id="KW-1133">Transmembrane helix</keyword>